<name>A0A1B9XYZ4_9FLAO</name>
<dbReference type="EMBL" id="MAKX01000002">
    <property type="protein sequence ID" value="OCK42777.1"/>
    <property type="molecule type" value="Genomic_DNA"/>
</dbReference>
<reference evidence="2 3" key="1">
    <citation type="submission" date="2016-06" db="EMBL/GenBank/DDBJ databases">
        <title>Draft Genome Sequence of Tenacibaculum soleae UCD-KL19.</title>
        <authorList>
            <person name="Eisen J.A."/>
            <person name="Coil D.A."/>
            <person name="Lujan K.M."/>
        </authorList>
    </citation>
    <scope>NUCLEOTIDE SEQUENCE [LARGE SCALE GENOMIC DNA]</scope>
    <source>
        <strain evidence="2 3">UCD-KL19</strain>
    </source>
</reference>
<accession>A0A1B9XYZ4</accession>
<dbReference type="Gene3D" id="3.30.300.30">
    <property type="match status" value="1"/>
</dbReference>
<dbReference type="InterPro" id="IPR045851">
    <property type="entry name" value="AMP-bd_C_sf"/>
</dbReference>
<gene>
    <name evidence="2" type="ORF">BA195_07655</name>
</gene>
<organism evidence="2 3">
    <name type="scientific">Tenacibaculum soleae</name>
    <dbReference type="NCBI Taxonomy" id="447689"/>
    <lineage>
        <taxon>Bacteria</taxon>
        <taxon>Pseudomonadati</taxon>
        <taxon>Bacteroidota</taxon>
        <taxon>Flavobacteriia</taxon>
        <taxon>Flavobacteriales</taxon>
        <taxon>Flavobacteriaceae</taxon>
        <taxon>Tenacibaculum</taxon>
    </lineage>
</organism>
<keyword evidence="2" id="KW-0436">Ligase</keyword>
<dbReference type="GO" id="GO:0006631">
    <property type="term" value="P:fatty acid metabolic process"/>
    <property type="evidence" value="ECO:0007669"/>
    <property type="project" value="TreeGrafter"/>
</dbReference>
<dbReference type="AlphaFoldDB" id="A0A1B9XYZ4"/>
<dbReference type="Gene3D" id="3.40.50.12780">
    <property type="entry name" value="N-terminal domain of ligase-like"/>
    <property type="match status" value="1"/>
</dbReference>
<evidence type="ECO:0000313" key="2">
    <source>
        <dbReference type="EMBL" id="OCK42777.1"/>
    </source>
</evidence>
<dbReference type="InterPro" id="IPR042099">
    <property type="entry name" value="ANL_N_sf"/>
</dbReference>
<evidence type="ECO:0000313" key="3">
    <source>
        <dbReference type="Proteomes" id="UP000093186"/>
    </source>
</evidence>
<feature type="domain" description="AMP-dependent synthetase/ligase" evidence="1">
    <location>
        <begin position="43"/>
        <end position="212"/>
    </location>
</feature>
<dbReference type="GO" id="GO:0031956">
    <property type="term" value="F:medium-chain fatty acid-CoA ligase activity"/>
    <property type="evidence" value="ECO:0007669"/>
    <property type="project" value="TreeGrafter"/>
</dbReference>
<dbReference type="PANTHER" id="PTHR43201:SF32">
    <property type="entry name" value="2-SUCCINYLBENZOATE--COA LIGASE, CHLOROPLASTIC_PEROXISOMAL"/>
    <property type="match status" value="1"/>
</dbReference>
<protein>
    <submittedName>
        <fullName evidence="2">O-succinylbenzoic acid--CoA ligase</fullName>
    </submittedName>
</protein>
<dbReference type="Pfam" id="PF00501">
    <property type="entry name" value="AMP-binding"/>
    <property type="match status" value="1"/>
</dbReference>
<dbReference type="InterPro" id="IPR000873">
    <property type="entry name" value="AMP-dep_synth/lig_dom"/>
</dbReference>
<dbReference type="STRING" id="447689.BA195_07655"/>
<dbReference type="PANTHER" id="PTHR43201">
    <property type="entry name" value="ACYL-COA SYNTHETASE"/>
    <property type="match status" value="1"/>
</dbReference>
<keyword evidence="3" id="KW-1185">Reference proteome</keyword>
<dbReference type="OrthoDB" id="8870348at2"/>
<comment type="caution">
    <text evidence="2">The sequence shown here is derived from an EMBL/GenBank/DDBJ whole genome shotgun (WGS) entry which is preliminary data.</text>
</comment>
<proteinExistence type="predicted"/>
<dbReference type="SUPFAM" id="SSF56801">
    <property type="entry name" value="Acetyl-CoA synthetase-like"/>
    <property type="match status" value="1"/>
</dbReference>
<evidence type="ECO:0000259" key="1">
    <source>
        <dbReference type="Pfam" id="PF00501"/>
    </source>
</evidence>
<sequence length="350" mass="39466">MDMRNQFHENFKLNGVSFSSEEELVAFSRTISNSIAKFLSDWFHQKDFVTVQTSGSTGKPKPIQLKKEFMKNSALATGTFFNLKENTVALLCLSTDYIAGKMMLVRALTLGWQLDVVKPESNPLKGIEKQYDFSAMVPLQLRSSLNELHKIDKLIVGGGVVTADLIAAIQNISTKVFATYGMTETITHIAVKKLNDLPLMAESRSVYKTLPNILLSKDDRNCLVIEAPKVTIEKIVTNDVVNIVSKTTFEWLGRIDNVINSGGVKLHPEKIEEKLSEIIEQRFFVSGIKDEVLGEKLILVIEGVKKEIDFSELNTLSKFEIPKAVYFLPQFIETETKKIQRKKTLDLIKF</sequence>
<dbReference type="Proteomes" id="UP000093186">
    <property type="component" value="Unassembled WGS sequence"/>
</dbReference>